<dbReference type="InterPro" id="IPR003593">
    <property type="entry name" value="AAA+_ATPase"/>
</dbReference>
<feature type="domain" description="ABC transporter" evidence="5">
    <location>
        <begin position="8"/>
        <end position="240"/>
    </location>
</feature>
<sequence length="324" mass="35417">MVMDKEVIALKGLTKKYGTFTAVNELNLTINKGEIFGLLGPNGAGKTTTILMMMGLTEPSAGTAHVCGVNSTKDPIAVKKIVGYMPDNVGFYDNMSALENLMYIGELNGIPRCEVQKDAIAVMDLVGLPAEAIHKKTAAYSRGMKQRLGLAEVLIKKPQVVVLDEPTLGIDPSGVKEFLSLILRLSREKGLTVLLSSHHLHQVQQVCDRVGIFVKGELLIEGGIASLSNRLFSGKSVEVNVTFKNSIDLPWKEETALLQLPSIEGITVDSHAICISGTEDVTPDIVRFLVEKGYPITGVQKKEYGLEDIYQQYFENNIKEIINQ</sequence>
<dbReference type="SUPFAM" id="SSF52540">
    <property type="entry name" value="P-loop containing nucleoside triphosphate hydrolases"/>
    <property type="match status" value="1"/>
</dbReference>
<evidence type="ECO:0000256" key="4">
    <source>
        <dbReference type="ARBA" id="ARBA00022840"/>
    </source>
</evidence>
<dbReference type="PANTHER" id="PTHR43335:SF4">
    <property type="entry name" value="ABC TRANSPORTER, ATP-BINDING PROTEIN"/>
    <property type="match status" value="1"/>
</dbReference>
<name>A0A512CF62_9BACT</name>
<dbReference type="Gene3D" id="3.40.50.300">
    <property type="entry name" value="P-loop containing nucleotide triphosphate hydrolases"/>
    <property type="match status" value="1"/>
</dbReference>
<evidence type="ECO:0000259" key="5">
    <source>
        <dbReference type="PROSITE" id="PS50893"/>
    </source>
</evidence>
<evidence type="ECO:0000256" key="3">
    <source>
        <dbReference type="ARBA" id="ARBA00022741"/>
    </source>
</evidence>
<evidence type="ECO:0000256" key="2">
    <source>
        <dbReference type="ARBA" id="ARBA00022448"/>
    </source>
</evidence>
<dbReference type="PANTHER" id="PTHR43335">
    <property type="entry name" value="ABC TRANSPORTER, ATP-BINDING PROTEIN"/>
    <property type="match status" value="1"/>
</dbReference>
<dbReference type="PROSITE" id="PS50893">
    <property type="entry name" value="ABC_TRANSPORTER_2"/>
    <property type="match status" value="1"/>
</dbReference>
<dbReference type="GO" id="GO:0005524">
    <property type="term" value="F:ATP binding"/>
    <property type="evidence" value="ECO:0007669"/>
    <property type="project" value="UniProtKB-KW"/>
</dbReference>
<dbReference type="GO" id="GO:0016887">
    <property type="term" value="F:ATP hydrolysis activity"/>
    <property type="evidence" value="ECO:0007669"/>
    <property type="project" value="InterPro"/>
</dbReference>
<gene>
    <name evidence="6" type="ORF">CQA01_33590</name>
</gene>
<accession>A0A512CF62</accession>
<keyword evidence="2" id="KW-0813">Transport</keyword>
<protein>
    <submittedName>
        <fullName evidence="6">ABC transporter ATP-binding protein</fullName>
    </submittedName>
</protein>
<keyword evidence="3" id="KW-0547">Nucleotide-binding</keyword>
<comment type="caution">
    <text evidence="6">The sequence shown here is derived from an EMBL/GenBank/DDBJ whole genome shotgun (WGS) entry which is preliminary data.</text>
</comment>
<keyword evidence="4 6" id="KW-0067">ATP-binding</keyword>
<proteinExistence type="inferred from homology"/>
<dbReference type="EMBL" id="BJYV01000017">
    <property type="protein sequence ID" value="GEO22825.1"/>
    <property type="molecule type" value="Genomic_DNA"/>
</dbReference>
<evidence type="ECO:0000313" key="7">
    <source>
        <dbReference type="Proteomes" id="UP000321301"/>
    </source>
</evidence>
<reference evidence="6 7" key="1">
    <citation type="submission" date="2019-07" db="EMBL/GenBank/DDBJ databases">
        <title>Whole genome shotgun sequence of Cyclobacterium qasimii NBRC 106168.</title>
        <authorList>
            <person name="Hosoyama A."/>
            <person name="Uohara A."/>
            <person name="Ohji S."/>
            <person name="Ichikawa N."/>
        </authorList>
    </citation>
    <scope>NUCLEOTIDE SEQUENCE [LARGE SCALE GENOMIC DNA]</scope>
    <source>
        <strain evidence="6 7">NBRC 106168</strain>
    </source>
</reference>
<dbReference type="SMART" id="SM00382">
    <property type="entry name" value="AAA"/>
    <property type="match status" value="1"/>
</dbReference>
<keyword evidence="7" id="KW-1185">Reference proteome</keyword>
<organism evidence="6 7">
    <name type="scientific">Cyclobacterium qasimii</name>
    <dbReference type="NCBI Taxonomy" id="1350429"/>
    <lineage>
        <taxon>Bacteria</taxon>
        <taxon>Pseudomonadati</taxon>
        <taxon>Bacteroidota</taxon>
        <taxon>Cytophagia</taxon>
        <taxon>Cytophagales</taxon>
        <taxon>Cyclobacteriaceae</taxon>
        <taxon>Cyclobacterium</taxon>
    </lineage>
</organism>
<dbReference type="Proteomes" id="UP000321301">
    <property type="component" value="Unassembled WGS sequence"/>
</dbReference>
<evidence type="ECO:0000256" key="1">
    <source>
        <dbReference type="ARBA" id="ARBA00005417"/>
    </source>
</evidence>
<comment type="similarity">
    <text evidence="1">Belongs to the ABC transporter superfamily.</text>
</comment>
<evidence type="ECO:0000313" key="6">
    <source>
        <dbReference type="EMBL" id="GEO22825.1"/>
    </source>
</evidence>
<dbReference type="AlphaFoldDB" id="A0A512CF62"/>
<dbReference type="CDD" id="cd03230">
    <property type="entry name" value="ABC_DR_subfamily_A"/>
    <property type="match status" value="1"/>
</dbReference>
<dbReference type="InterPro" id="IPR027417">
    <property type="entry name" value="P-loop_NTPase"/>
</dbReference>
<dbReference type="InterPro" id="IPR003439">
    <property type="entry name" value="ABC_transporter-like_ATP-bd"/>
</dbReference>
<dbReference type="Pfam" id="PF00005">
    <property type="entry name" value="ABC_tran"/>
    <property type="match status" value="1"/>
</dbReference>